<sequence length="105" mass="11926">MARNIATSLRRRTRPNAMARYDRLPVELRAWLADAALPWSACSALRLWQRALRDTTDITAARQRLQDAEARLLARDAPRIWGPGYPLPTEQRNIPCLSAPSPPPR</sequence>
<dbReference type="Proteomes" id="UP000306340">
    <property type="component" value="Unassembled WGS sequence"/>
</dbReference>
<dbReference type="InterPro" id="IPR045386">
    <property type="entry name" value="DUF6525"/>
</dbReference>
<accession>A0A4U0Z0I4</accession>
<comment type="caution">
    <text evidence="1">The sequence shown here is derived from an EMBL/GenBank/DDBJ whole genome shotgun (WGS) entry which is preliminary data.</text>
</comment>
<organism evidence="1 2">
    <name type="scientific">Cereibacter changlensis</name>
    <dbReference type="NCBI Taxonomy" id="402884"/>
    <lineage>
        <taxon>Bacteria</taxon>
        <taxon>Pseudomonadati</taxon>
        <taxon>Pseudomonadota</taxon>
        <taxon>Alphaproteobacteria</taxon>
        <taxon>Rhodobacterales</taxon>
        <taxon>Paracoccaceae</taxon>
        <taxon>Cereibacter</taxon>
    </lineage>
</organism>
<dbReference type="AlphaFoldDB" id="A0A4U0Z0I4"/>
<gene>
    <name evidence="1" type="ORF">FAZ78_10750</name>
</gene>
<reference evidence="1 2" key="1">
    <citation type="submission" date="2019-04" db="EMBL/GenBank/DDBJ databases">
        <title>Crypto-aerobic microbial life in anoxic (sulfidic) marine sediments.</title>
        <authorList>
            <person name="Bhattacharya S."/>
            <person name="Roy C."/>
            <person name="Mondal N."/>
            <person name="Sarkar J."/>
            <person name="Mandal S."/>
            <person name="Rameez M.J."/>
            <person name="Ghosh W."/>
        </authorList>
    </citation>
    <scope>NUCLEOTIDE SEQUENCE [LARGE SCALE GENOMIC DNA]</scope>
    <source>
        <strain evidence="1 2">SBBC</strain>
    </source>
</reference>
<proteinExistence type="predicted"/>
<name>A0A4U0Z0I4_9RHOB</name>
<evidence type="ECO:0000313" key="1">
    <source>
        <dbReference type="EMBL" id="TKA96556.1"/>
    </source>
</evidence>
<dbReference type="RefSeq" id="WP_136792525.1">
    <property type="nucleotide sequence ID" value="NZ_SWAU01000088.1"/>
</dbReference>
<dbReference type="Pfam" id="PF20135">
    <property type="entry name" value="DUF6525"/>
    <property type="match status" value="1"/>
</dbReference>
<evidence type="ECO:0000313" key="2">
    <source>
        <dbReference type="Proteomes" id="UP000306340"/>
    </source>
</evidence>
<dbReference type="EMBL" id="SWAU01000088">
    <property type="protein sequence ID" value="TKA96556.1"/>
    <property type="molecule type" value="Genomic_DNA"/>
</dbReference>
<protein>
    <submittedName>
        <fullName evidence="1">Uncharacterized protein</fullName>
    </submittedName>
</protein>